<feature type="region of interest" description="Disordered" evidence="1">
    <location>
        <begin position="62"/>
        <end position="97"/>
    </location>
</feature>
<feature type="compositionally biased region" description="Basic and acidic residues" evidence="1">
    <location>
        <begin position="77"/>
        <end position="87"/>
    </location>
</feature>
<sequence length="257" mass="29138">MNAGKPITISEIASLTTQPHLLLFTPSNNTNAFKKPGIRLLNQLAFTEDNFAGFYVTDRPLDTSQEQANSPSSSKYVKNDKQNDATRPRTSPNQGNKVVFITPKDVRPFPKAALRKGIANNNNRKGKSCIFTDSPGKDRIAESEIKEWFEIEEETFSESDNDFELSSSDLELPEEEEYVAQSLPKLYENEVIEEETKKQFCDIDILLKTAYDGKAVDAQISWRDLPQLVWYKELIDQTDHVNDDTNNADGDDHENVK</sequence>
<organism evidence="2 3">
    <name type="scientific">Ignelater luminosus</name>
    <name type="common">Cucubano</name>
    <name type="synonym">Pyrophorus luminosus</name>
    <dbReference type="NCBI Taxonomy" id="2038154"/>
    <lineage>
        <taxon>Eukaryota</taxon>
        <taxon>Metazoa</taxon>
        <taxon>Ecdysozoa</taxon>
        <taxon>Arthropoda</taxon>
        <taxon>Hexapoda</taxon>
        <taxon>Insecta</taxon>
        <taxon>Pterygota</taxon>
        <taxon>Neoptera</taxon>
        <taxon>Endopterygota</taxon>
        <taxon>Coleoptera</taxon>
        <taxon>Polyphaga</taxon>
        <taxon>Elateriformia</taxon>
        <taxon>Elateroidea</taxon>
        <taxon>Elateridae</taxon>
        <taxon>Agrypninae</taxon>
        <taxon>Pyrophorini</taxon>
        <taxon>Ignelater</taxon>
    </lineage>
</organism>
<evidence type="ECO:0000313" key="3">
    <source>
        <dbReference type="Proteomes" id="UP000801492"/>
    </source>
</evidence>
<evidence type="ECO:0000256" key="1">
    <source>
        <dbReference type="SAM" id="MobiDB-lite"/>
    </source>
</evidence>
<feature type="compositionally biased region" description="Polar residues" evidence="1">
    <location>
        <begin position="62"/>
        <end position="76"/>
    </location>
</feature>
<feature type="non-terminal residue" evidence="2">
    <location>
        <position position="1"/>
    </location>
</feature>
<accession>A0A8K0CF03</accession>
<proteinExistence type="predicted"/>
<dbReference type="AlphaFoldDB" id="A0A8K0CF03"/>
<keyword evidence="3" id="KW-1185">Reference proteome</keyword>
<evidence type="ECO:0000313" key="2">
    <source>
        <dbReference type="EMBL" id="KAF2886119.1"/>
    </source>
</evidence>
<dbReference type="Proteomes" id="UP000801492">
    <property type="component" value="Unassembled WGS sequence"/>
</dbReference>
<reference evidence="2" key="1">
    <citation type="submission" date="2019-08" db="EMBL/GenBank/DDBJ databases">
        <title>The genome of the North American firefly Photinus pyralis.</title>
        <authorList>
            <consortium name="Photinus pyralis genome working group"/>
            <person name="Fallon T.R."/>
            <person name="Sander Lower S.E."/>
            <person name="Weng J.-K."/>
        </authorList>
    </citation>
    <scope>NUCLEOTIDE SEQUENCE</scope>
    <source>
        <strain evidence="2">TRF0915ILg1</strain>
        <tissue evidence="2">Whole body</tissue>
    </source>
</reference>
<dbReference type="EMBL" id="VTPC01088623">
    <property type="protein sequence ID" value="KAF2886119.1"/>
    <property type="molecule type" value="Genomic_DNA"/>
</dbReference>
<protein>
    <submittedName>
        <fullName evidence="2">Uncharacterized protein</fullName>
    </submittedName>
</protein>
<name>A0A8K0CF03_IGNLU</name>
<comment type="caution">
    <text evidence="2">The sequence shown here is derived from an EMBL/GenBank/DDBJ whole genome shotgun (WGS) entry which is preliminary data.</text>
</comment>
<gene>
    <name evidence="2" type="ORF">ILUMI_20054</name>
</gene>